<dbReference type="SMART" id="SM00755">
    <property type="entry name" value="Grip"/>
    <property type="match status" value="1"/>
</dbReference>
<reference evidence="4" key="1">
    <citation type="submission" date="2020-11" db="EMBL/GenBank/DDBJ databases">
        <authorList>
            <person name="Tran Van P."/>
        </authorList>
    </citation>
    <scope>NUCLEOTIDE SEQUENCE</scope>
</reference>
<name>A0A7R8W6X3_9CRUS</name>
<dbReference type="Gene3D" id="1.10.220.60">
    <property type="entry name" value="GRIP domain"/>
    <property type="match status" value="1"/>
</dbReference>
<dbReference type="AlphaFoldDB" id="A0A7R8W6X3"/>
<evidence type="ECO:0000256" key="2">
    <source>
        <dbReference type="SAM" id="Coils"/>
    </source>
</evidence>
<dbReference type="PANTHER" id="PTHR23157:SF24">
    <property type="entry name" value="GOLGIN SUBFAMILY A MEMBER 1"/>
    <property type="match status" value="1"/>
</dbReference>
<feature type="region of interest" description="Disordered" evidence="3">
    <location>
        <begin position="29"/>
        <end position="62"/>
    </location>
</feature>
<dbReference type="PROSITE" id="PS50913">
    <property type="entry name" value="GRIP"/>
    <property type="match status" value="1"/>
</dbReference>
<dbReference type="EMBL" id="OB660242">
    <property type="protein sequence ID" value="CAD7223709.1"/>
    <property type="molecule type" value="Genomic_DNA"/>
</dbReference>
<dbReference type="PANTHER" id="PTHR23157">
    <property type="entry name" value="GRIP AND COILED-COIL DOMAIN-CONTAINING PROTEIN 1"/>
    <property type="match status" value="1"/>
</dbReference>
<evidence type="ECO:0000256" key="3">
    <source>
        <dbReference type="SAM" id="MobiDB-lite"/>
    </source>
</evidence>
<dbReference type="Pfam" id="PF01465">
    <property type="entry name" value="GRIP"/>
    <property type="match status" value="1"/>
</dbReference>
<keyword evidence="1 2" id="KW-0175">Coiled coil</keyword>
<feature type="region of interest" description="Disordered" evidence="3">
    <location>
        <begin position="426"/>
        <end position="489"/>
    </location>
</feature>
<dbReference type="GO" id="GO:0005794">
    <property type="term" value="C:Golgi apparatus"/>
    <property type="evidence" value="ECO:0007669"/>
    <property type="project" value="TreeGrafter"/>
</dbReference>
<dbReference type="OrthoDB" id="5848685at2759"/>
<proteinExistence type="predicted"/>
<feature type="region of interest" description="Disordered" evidence="3">
    <location>
        <begin position="83"/>
        <end position="188"/>
    </location>
</feature>
<accession>A0A7R8W6X3</accession>
<feature type="compositionally biased region" description="Basic and acidic residues" evidence="3">
    <location>
        <begin position="159"/>
        <end position="170"/>
    </location>
</feature>
<sequence length="581" mass="65701">MFANLKKKIVEESGEKMLNTMSQIGSRIQQQASSLNAGSRQSFGGSKQSINSEGMSGAADRETFGRNSKWRYQMHETVPVVEESLAVMSPSPEETKQTRLPASSPMTDCVDGQIPASESVMSGKASESPASDEDAPSKPAEAWKSDEVHGVPAASSNSDELHRAKAELSDKPLGTPTEASESKGDHHNCLCESEVEEIRKEFEERMKTVTEQLTRQLKQKTNEAETHKNRLLEEERSWRQKLEEQRKEMEEKSQLLQKKLRADLESQKELHQGQMAEWELKRKELEKQCHEYRCILEQVQKQSIQVNESHQSRIMELENQLDSMNTDLLEREAKWADERRVLNHRIDEECKEKDDLLMRNAEITQKVELSSQEQRNQIEALKQQISAMTKANATLQEKVEEKNRSLVVQQQRILDLRKTYQKEMQRVTSSASTVLPSSQINGSDGDSLRPSTPPLPHRSTPTRTPEPPDNSRAPTLTPSPAPPSLALSLSQTAPHSPLVEAGVDPMSSAYLKNVILRFLTCRECEAVHLIRAISVLLELTPSEQQLLRDTLEWRMSWFGTKPDPSKTLLHSPLPSAFRPMS</sequence>
<protein>
    <submittedName>
        <fullName evidence="4">Uncharacterized protein</fullName>
    </submittedName>
</protein>
<dbReference type="InterPro" id="IPR051952">
    <property type="entry name" value="Golgi-autophagy_related"/>
</dbReference>
<feature type="compositionally biased region" description="Polar residues" evidence="3">
    <location>
        <begin position="29"/>
        <end position="54"/>
    </location>
</feature>
<evidence type="ECO:0000313" key="4">
    <source>
        <dbReference type="EMBL" id="CAD7223709.1"/>
    </source>
</evidence>
<evidence type="ECO:0000256" key="1">
    <source>
        <dbReference type="ARBA" id="ARBA00023054"/>
    </source>
</evidence>
<feature type="coiled-coil region" evidence="2">
    <location>
        <begin position="192"/>
        <end position="334"/>
    </location>
</feature>
<organism evidence="4">
    <name type="scientific">Cyprideis torosa</name>
    <dbReference type="NCBI Taxonomy" id="163714"/>
    <lineage>
        <taxon>Eukaryota</taxon>
        <taxon>Metazoa</taxon>
        <taxon>Ecdysozoa</taxon>
        <taxon>Arthropoda</taxon>
        <taxon>Crustacea</taxon>
        <taxon>Oligostraca</taxon>
        <taxon>Ostracoda</taxon>
        <taxon>Podocopa</taxon>
        <taxon>Podocopida</taxon>
        <taxon>Cytherocopina</taxon>
        <taxon>Cytheroidea</taxon>
        <taxon>Cytherideidae</taxon>
        <taxon>Cyprideis</taxon>
    </lineage>
</organism>
<feature type="coiled-coil region" evidence="2">
    <location>
        <begin position="364"/>
        <end position="412"/>
    </location>
</feature>
<feature type="compositionally biased region" description="Polar residues" evidence="3">
    <location>
        <begin position="426"/>
        <end position="444"/>
    </location>
</feature>
<dbReference type="InterPro" id="IPR000237">
    <property type="entry name" value="GRIP_dom"/>
</dbReference>
<gene>
    <name evidence="4" type="ORF">CTOB1V02_LOCUS1689</name>
</gene>